<evidence type="ECO:0000256" key="1">
    <source>
        <dbReference type="SAM" id="Phobius"/>
    </source>
</evidence>
<dbReference type="EMBL" id="DXBO01000087">
    <property type="protein sequence ID" value="HIZ48230.1"/>
    <property type="molecule type" value="Genomic_DNA"/>
</dbReference>
<name>A0A9D2JF60_9FIRM</name>
<feature type="transmembrane region" description="Helical" evidence="1">
    <location>
        <begin position="138"/>
        <end position="156"/>
    </location>
</feature>
<reference evidence="2" key="1">
    <citation type="journal article" date="2021" name="PeerJ">
        <title>Extensive microbial diversity within the chicken gut microbiome revealed by metagenomics and culture.</title>
        <authorList>
            <person name="Gilroy R."/>
            <person name="Ravi A."/>
            <person name="Getino M."/>
            <person name="Pursley I."/>
            <person name="Horton D.L."/>
            <person name="Alikhan N.F."/>
            <person name="Baker D."/>
            <person name="Gharbi K."/>
            <person name="Hall N."/>
            <person name="Watson M."/>
            <person name="Adriaenssens E.M."/>
            <person name="Foster-Nyarko E."/>
            <person name="Jarju S."/>
            <person name="Secka A."/>
            <person name="Antonio M."/>
            <person name="Oren A."/>
            <person name="Chaudhuri R.R."/>
            <person name="La Ragione R."/>
            <person name="Hildebrand F."/>
            <person name="Pallen M.J."/>
        </authorList>
    </citation>
    <scope>NUCLEOTIDE SEQUENCE</scope>
    <source>
        <strain evidence="2">3436</strain>
    </source>
</reference>
<comment type="caution">
    <text evidence="2">The sequence shown here is derived from an EMBL/GenBank/DDBJ whole genome shotgun (WGS) entry which is preliminary data.</text>
</comment>
<evidence type="ECO:0000313" key="3">
    <source>
        <dbReference type="Proteomes" id="UP000824031"/>
    </source>
</evidence>
<organism evidence="2 3">
    <name type="scientific">Candidatus Gemmiger excrementavium</name>
    <dbReference type="NCBI Taxonomy" id="2838608"/>
    <lineage>
        <taxon>Bacteria</taxon>
        <taxon>Bacillati</taxon>
        <taxon>Bacillota</taxon>
        <taxon>Clostridia</taxon>
        <taxon>Eubacteriales</taxon>
        <taxon>Gemmiger</taxon>
    </lineage>
</organism>
<keyword evidence="1" id="KW-0472">Membrane</keyword>
<keyword evidence="1" id="KW-0812">Transmembrane</keyword>
<accession>A0A9D2JF60</accession>
<dbReference type="AlphaFoldDB" id="A0A9D2JF60"/>
<evidence type="ECO:0000313" key="2">
    <source>
        <dbReference type="EMBL" id="HIZ48230.1"/>
    </source>
</evidence>
<protein>
    <submittedName>
        <fullName evidence="2">Uncharacterized protein</fullName>
    </submittedName>
</protein>
<proteinExistence type="predicted"/>
<sequence length="180" mass="19470">MRHNQSGRVALCGVLGALSVVVLLAGGMLQIGTYAAPMFAAFLTIPALEEYGPRAALLQYAVVSVLAVLLVPDLELVFFYLLVMGYYPAVRRLLQRIPGKVLRGSAKLLLFNGATAAVYGFLAALLGPAVWDELLADGTALLAVFVLLGNLCFWLCDRATAQLTLVYRVAVRPKLRHILR</sequence>
<gene>
    <name evidence="2" type="ORF">H9810_05885</name>
</gene>
<feature type="transmembrane region" description="Helical" evidence="1">
    <location>
        <begin position="108"/>
        <end position="126"/>
    </location>
</feature>
<keyword evidence="1" id="KW-1133">Transmembrane helix</keyword>
<reference evidence="2" key="2">
    <citation type="submission" date="2021-04" db="EMBL/GenBank/DDBJ databases">
        <authorList>
            <person name="Gilroy R."/>
        </authorList>
    </citation>
    <scope>NUCLEOTIDE SEQUENCE</scope>
    <source>
        <strain evidence="2">3436</strain>
    </source>
</reference>
<feature type="transmembrane region" description="Helical" evidence="1">
    <location>
        <begin position="59"/>
        <end position="87"/>
    </location>
</feature>
<dbReference type="Proteomes" id="UP000824031">
    <property type="component" value="Unassembled WGS sequence"/>
</dbReference>